<gene>
    <name evidence="1" type="ORF">METZ01_LOCUS173985</name>
</gene>
<protein>
    <submittedName>
        <fullName evidence="1">Uncharacterized protein</fullName>
    </submittedName>
</protein>
<proteinExistence type="predicted"/>
<organism evidence="1">
    <name type="scientific">marine metagenome</name>
    <dbReference type="NCBI Taxonomy" id="408172"/>
    <lineage>
        <taxon>unclassified sequences</taxon>
        <taxon>metagenomes</taxon>
        <taxon>ecological metagenomes</taxon>
    </lineage>
</organism>
<evidence type="ECO:0000313" key="1">
    <source>
        <dbReference type="EMBL" id="SVB21131.1"/>
    </source>
</evidence>
<dbReference type="AlphaFoldDB" id="A0A382C612"/>
<reference evidence="1" key="1">
    <citation type="submission" date="2018-05" db="EMBL/GenBank/DDBJ databases">
        <authorList>
            <person name="Lanie J.A."/>
            <person name="Ng W.-L."/>
            <person name="Kazmierczak K.M."/>
            <person name="Andrzejewski T.M."/>
            <person name="Davidsen T.M."/>
            <person name="Wayne K.J."/>
            <person name="Tettelin H."/>
            <person name="Glass J.I."/>
            <person name="Rusch D."/>
            <person name="Podicherti R."/>
            <person name="Tsui H.-C.T."/>
            <person name="Winkler M.E."/>
        </authorList>
    </citation>
    <scope>NUCLEOTIDE SEQUENCE</scope>
</reference>
<dbReference type="EMBL" id="UINC01032830">
    <property type="protein sequence ID" value="SVB21131.1"/>
    <property type="molecule type" value="Genomic_DNA"/>
</dbReference>
<name>A0A382C612_9ZZZZ</name>
<accession>A0A382C612</accession>
<feature type="non-terminal residue" evidence="1">
    <location>
        <position position="50"/>
    </location>
</feature>
<sequence length="50" mass="5551">MSWKILVTAWPFDTSSDNGKRMLKEAGCAVVMTTRSTPLSHDSLREELPG</sequence>